<protein>
    <recommendedName>
        <fullName evidence="4">Lipoprotein</fullName>
    </recommendedName>
</protein>
<dbReference type="EMBL" id="BJNY01000001">
    <property type="protein sequence ID" value="GED04791.1"/>
    <property type="molecule type" value="Genomic_DNA"/>
</dbReference>
<name>A0A4Y4DQM2_GLUUR</name>
<evidence type="ECO:0008006" key="4">
    <source>
        <dbReference type="Google" id="ProtNLM"/>
    </source>
</evidence>
<dbReference type="Proteomes" id="UP000316612">
    <property type="component" value="Unassembled WGS sequence"/>
</dbReference>
<feature type="signal peptide" evidence="1">
    <location>
        <begin position="1"/>
        <end position="26"/>
    </location>
</feature>
<gene>
    <name evidence="2" type="ORF">AUR04nite_03230</name>
</gene>
<accession>A0A4Y4DQM2</accession>
<reference evidence="2 3" key="1">
    <citation type="submission" date="2019-06" db="EMBL/GenBank/DDBJ databases">
        <title>Whole genome shotgun sequence of Glutamicibacter uratoxydans NBRC 15515.</title>
        <authorList>
            <person name="Hosoyama A."/>
            <person name="Uohara A."/>
            <person name="Ohji S."/>
            <person name="Ichikawa N."/>
        </authorList>
    </citation>
    <scope>NUCLEOTIDE SEQUENCE [LARGE SCALE GENOMIC DNA]</scope>
    <source>
        <strain evidence="2 3">NBRC 15515</strain>
    </source>
</reference>
<keyword evidence="3" id="KW-1185">Reference proteome</keyword>
<organism evidence="2 3">
    <name type="scientific">Glutamicibacter uratoxydans</name>
    <name type="common">Arthrobacter uratoxydans</name>
    <dbReference type="NCBI Taxonomy" id="43667"/>
    <lineage>
        <taxon>Bacteria</taxon>
        <taxon>Bacillati</taxon>
        <taxon>Actinomycetota</taxon>
        <taxon>Actinomycetes</taxon>
        <taxon>Micrococcales</taxon>
        <taxon>Micrococcaceae</taxon>
        <taxon>Glutamicibacter</taxon>
    </lineage>
</organism>
<evidence type="ECO:0000256" key="1">
    <source>
        <dbReference type="SAM" id="SignalP"/>
    </source>
</evidence>
<feature type="chain" id="PRO_5021333945" description="Lipoprotein" evidence="1">
    <location>
        <begin position="27"/>
        <end position="152"/>
    </location>
</feature>
<proteinExistence type="predicted"/>
<dbReference type="OrthoDB" id="3732226at2"/>
<keyword evidence="1" id="KW-0732">Signal</keyword>
<evidence type="ECO:0000313" key="2">
    <source>
        <dbReference type="EMBL" id="GED04791.1"/>
    </source>
</evidence>
<sequence length="152" mass="15896">MRWARRKVHCALLLALLPACALSACAANQGNEHDGPTPNALWAFMDPGAVTVDSTVLDIGVQRSGCADGFTGEVADAQVVYEQERIVVNMSVEPIDAGPHDCQDNETVPYQLNLEEPVGNRQLVDGGCADSSLSGATACSDGGVRWKPGAGS</sequence>
<dbReference type="RefSeq" id="WP_141361259.1">
    <property type="nucleotide sequence ID" value="NZ_BAAAJL010000007.1"/>
</dbReference>
<evidence type="ECO:0000313" key="3">
    <source>
        <dbReference type="Proteomes" id="UP000316612"/>
    </source>
</evidence>
<dbReference type="AlphaFoldDB" id="A0A4Y4DQM2"/>
<comment type="caution">
    <text evidence="2">The sequence shown here is derived from an EMBL/GenBank/DDBJ whole genome shotgun (WGS) entry which is preliminary data.</text>
</comment>
<dbReference type="PROSITE" id="PS51257">
    <property type="entry name" value="PROKAR_LIPOPROTEIN"/>
    <property type="match status" value="1"/>
</dbReference>